<feature type="domain" description="Tyrosine-protein kinase G-rich" evidence="21">
    <location>
        <begin position="374"/>
        <end position="451"/>
    </location>
</feature>
<evidence type="ECO:0000256" key="6">
    <source>
        <dbReference type="ARBA" id="ARBA00022475"/>
    </source>
</evidence>
<feature type="domain" description="Polysaccharide chain length determinant N-terminal" evidence="19">
    <location>
        <begin position="8"/>
        <end position="105"/>
    </location>
</feature>
<evidence type="ECO:0000256" key="1">
    <source>
        <dbReference type="ARBA" id="ARBA00004429"/>
    </source>
</evidence>
<dbReference type="Gene3D" id="3.40.50.300">
    <property type="entry name" value="P-loop containing nucleotide triphosphate hydrolases"/>
    <property type="match status" value="1"/>
</dbReference>
<evidence type="ECO:0000313" key="23">
    <source>
        <dbReference type="Proteomes" id="UP000641646"/>
    </source>
</evidence>
<comment type="similarity">
    <text evidence="3">Belongs to the CpsD/CapB family.</text>
</comment>
<dbReference type="SUPFAM" id="SSF52540">
    <property type="entry name" value="P-loop containing nucleoside triphosphate hydrolases"/>
    <property type="match status" value="1"/>
</dbReference>
<dbReference type="InterPro" id="IPR050445">
    <property type="entry name" value="Bact_polysacc_biosynth/exp"/>
</dbReference>
<comment type="similarity">
    <text evidence="4">Belongs to the etk/wzc family.</text>
</comment>
<dbReference type="Pfam" id="PF13807">
    <property type="entry name" value="GNVR"/>
    <property type="match status" value="1"/>
</dbReference>
<evidence type="ECO:0000256" key="10">
    <source>
        <dbReference type="ARBA" id="ARBA00022741"/>
    </source>
</evidence>
<evidence type="ECO:0000256" key="8">
    <source>
        <dbReference type="ARBA" id="ARBA00022679"/>
    </source>
</evidence>
<keyword evidence="15" id="KW-0829">Tyrosine-protein kinase</keyword>
<keyword evidence="14 18" id="KW-0472">Membrane</keyword>
<comment type="subcellular location">
    <subcellularLocation>
        <location evidence="1">Cell inner membrane</location>
        <topology evidence="1">Multi-pass membrane protein</topology>
    </subcellularLocation>
</comment>
<dbReference type="AlphaFoldDB" id="A0A926VI49"/>
<evidence type="ECO:0000256" key="13">
    <source>
        <dbReference type="ARBA" id="ARBA00022989"/>
    </source>
</evidence>
<evidence type="ECO:0000256" key="14">
    <source>
        <dbReference type="ARBA" id="ARBA00023136"/>
    </source>
</evidence>
<organism evidence="22 23">
    <name type="scientific">Aerosakkonema funiforme FACHB-1375</name>
    <dbReference type="NCBI Taxonomy" id="2949571"/>
    <lineage>
        <taxon>Bacteria</taxon>
        <taxon>Bacillati</taxon>
        <taxon>Cyanobacteriota</taxon>
        <taxon>Cyanophyceae</taxon>
        <taxon>Oscillatoriophycideae</taxon>
        <taxon>Aerosakkonematales</taxon>
        <taxon>Aerosakkonemataceae</taxon>
        <taxon>Aerosakkonema</taxon>
    </lineage>
</organism>
<evidence type="ECO:0000313" key="22">
    <source>
        <dbReference type="EMBL" id="MBD2183573.1"/>
    </source>
</evidence>
<dbReference type="Pfam" id="PF02706">
    <property type="entry name" value="Wzz"/>
    <property type="match status" value="1"/>
</dbReference>
<evidence type="ECO:0000256" key="16">
    <source>
        <dbReference type="ARBA" id="ARBA00051245"/>
    </source>
</evidence>
<protein>
    <recommendedName>
        <fullName evidence="5">non-specific protein-tyrosine kinase</fullName>
        <ecNumber evidence="5">2.7.10.2</ecNumber>
    </recommendedName>
</protein>
<evidence type="ECO:0000256" key="5">
    <source>
        <dbReference type="ARBA" id="ARBA00011903"/>
    </source>
</evidence>
<comment type="similarity">
    <text evidence="2">Belongs to the CpsC/CapA family.</text>
</comment>
<evidence type="ECO:0000256" key="4">
    <source>
        <dbReference type="ARBA" id="ARBA00008883"/>
    </source>
</evidence>
<dbReference type="EC" id="2.7.10.2" evidence="5"/>
<evidence type="ECO:0000259" key="20">
    <source>
        <dbReference type="Pfam" id="PF13614"/>
    </source>
</evidence>
<keyword evidence="23" id="KW-1185">Reference proteome</keyword>
<keyword evidence="11" id="KW-0418">Kinase</keyword>
<dbReference type="InterPro" id="IPR025669">
    <property type="entry name" value="AAA_dom"/>
</dbReference>
<dbReference type="EMBL" id="JACJPW010000059">
    <property type="protein sequence ID" value="MBD2183573.1"/>
    <property type="molecule type" value="Genomic_DNA"/>
</dbReference>
<evidence type="ECO:0000256" key="3">
    <source>
        <dbReference type="ARBA" id="ARBA00007316"/>
    </source>
</evidence>
<accession>A0A926VI49</accession>
<evidence type="ECO:0000256" key="7">
    <source>
        <dbReference type="ARBA" id="ARBA00022519"/>
    </source>
</evidence>
<keyword evidence="9 18" id="KW-0812">Transmembrane</keyword>
<evidence type="ECO:0000256" key="11">
    <source>
        <dbReference type="ARBA" id="ARBA00022777"/>
    </source>
</evidence>
<evidence type="ECO:0000256" key="12">
    <source>
        <dbReference type="ARBA" id="ARBA00022840"/>
    </source>
</evidence>
<keyword evidence="7" id="KW-0997">Cell inner membrane</keyword>
<dbReference type="PANTHER" id="PTHR32309:SF13">
    <property type="entry name" value="FERRIC ENTEROBACTIN TRANSPORT PROTEIN FEPE"/>
    <property type="match status" value="1"/>
</dbReference>
<feature type="coiled-coil region" evidence="17">
    <location>
        <begin position="189"/>
        <end position="290"/>
    </location>
</feature>
<evidence type="ECO:0000256" key="17">
    <source>
        <dbReference type="SAM" id="Coils"/>
    </source>
</evidence>
<reference evidence="22" key="2">
    <citation type="submission" date="2020-08" db="EMBL/GenBank/DDBJ databases">
        <authorList>
            <person name="Chen M."/>
            <person name="Teng W."/>
            <person name="Zhao L."/>
            <person name="Hu C."/>
            <person name="Zhou Y."/>
            <person name="Han B."/>
            <person name="Song L."/>
            <person name="Shu W."/>
        </authorList>
    </citation>
    <scope>NUCLEOTIDE SEQUENCE</scope>
    <source>
        <strain evidence="22">FACHB-1375</strain>
    </source>
</reference>
<proteinExistence type="inferred from homology"/>
<dbReference type="PANTHER" id="PTHR32309">
    <property type="entry name" value="TYROSINE-PROTEIN KINASE"/>
    <property type="match status" value="1"/>
</dbReference>
<evidence type="ECO:0000256" key="9">
    <source>
        <dbReference type="ARBA" id="ARBA00022692"/>
    </source>
</evidence>
<sequence length="736" mass="80698">MESRQYTEDIDLKKYWLILRRRWLPSGLVFVLVVTLATAAALIKKPNYEAAGRLLFKKKNTTSSLVTEAGEKIGQLDTLNMMNTPVDTEAQVLLSMPIIQKTIESLNLKDAQGKFIPPAAFLVGVGVKPIKGTDVLQVTYKSRDPKQAADAVNQLMNAYVEMNILTNRAEAAAAREFIAKELPKVLATVRQAEAALRKYREQNNIVALQQEAIMAVDAITGIDRQLTTAQAQLADATARASEIQKKINLTSQQAVNLSSASQSTGVQQTLEELQKVEAQLTLERTRFQETHPLIIDLVDKRNSLKALLQQRVGETLGKDVPVSNGNLQLGDVKQKLTEDLVTTEAERLGLLNQVTSLSRARTAYQQRASVIPKLQQGEKDLERQVEAAQASYQILLKNYQEVQIAENQNVGNARVIEYASIPGMPADDKRKLIIAAGIVAGAMLYVVTAFLFDLADPSLKTAKEVREIFKYTVLGMIPSFKKKMRFRFGKHDPIVPPLPVQDSPHSIISETYRMLQANLKFLSPDRPLKVIVVTSSVSKEGKSTVSANLATAMAQLGRRVLLIDGDLHHPIQHHIWDLTNVAGLSDVIVGQADVKMAVKSVMDNLDVLPSGVIPPNPLALLDSQRMTSLIADFSTDYNFVIIDTPPLVLVPDALSLGKLSDGVLVVVRPGVLDAVSAAAAKSFLVQSGQNILGLVVNGVIIENEPDSYFHHARAYYQESTTSKVPASRSENVSSRS</sequence>
<evidence type="ECO:0000259" key="19">
    <source>
        <dbReference type="Pfam" id="PF02706"/>
    </source>
</evidence>
<gene>
    <name evidence="22" type="ORF">H6G03_21345</name>
</gene>
<dbReference type="FunFam" id="3.40.50.300:FF:000527">
    <property type="entry name" value="Tyrosine-protein kinase etk"/>
    <property type="match status" value="1"/>
</dbReference>
<keyword evidence="13 18" id="KW-1133">Transmembrane helix</keyword>
<dbReference type="GO" id="GO:0005524">
    <property type="term" value="F:ATP binding"/>
    <property type="evidence" value="ECO:0007669"/>
    <property type="project" value="UniProtKB-KW"/>
</dbReference>
<evidence type="ECO:0000259" key="21">
    <source>
        <dbReference type="Pfam" id="PF13807"/>
    </source>
</evidence>
<feature type="domain" description="AAA" evidence="20">
    <location>
        <begin position="529"/>
        <end position="669"/>
    </location>
</feature>
<keyword evidence="6" id="KW-1003">Cell membrane</keyword>
<keyword evidence="10" id="KW-0547">Nucleotide-binding</keyword>
<dbReference type="InterPro" id="IPR027417">
    <property type="entry name" value="P-loop_NTPase"/>
</dbReference>
<dbReference type="NCBIfam" id="TIGR01007">
    <property type="entry name" value="eps_fam"/>
    <property type="match status" value="1"/>
</dbReference>
<reference evidence="22" key="1">
    <citation type="journal article" date="2015" name="ISME J.">
        <title>Draft Genome Sequence of Streptomyces incarnatus NRRL8089, which Produces the Nucleoside Antibiotic Sinefungin.</title>
        <authorList>
            <person name="Oshima K."/>
            <person name="Hattori M."/>
            <person name="Shimizu H."/>
            <person name="Fukuda K."/>
            <person name="Nemoto M."/>
            <person name="Inagaki K."/>
            <person name="Tamura T."/>
        </authorList>
    </citation>
    <scope>NUCLEOTIDE SEQUENCE</scope>
    <source>
        <strain evidence="22">FACHB-1375</strain>
    </source>
</reference>
<evidence type="ECO:0000256" key="2">
    <source>
        <dbReference type="ARBA" id="ARBA00006683"/>
    </source>
</evidence>
<dbReference type="Proteomes" id="UP000641646">
    <property type="component" value="Unassembled WGS sequence"/>
</dbReference>
<dbReference type="GO" id="GO:0005886">
    <property type="term" value="C:plasma membrane"/>
    <property type="evidence" value="ECO:0007669"/>
    <property type="project" value="UniProtKB-SubCell"/>
</dbReference>
<keyword evidence="12" id="KW-0067">ATP-binding</keyword>
<dbReference type="InterPro" id="IPR003856">
    <property type="entry name" value="LPS_length_determ_N"/>
</dbReference>
<dbReference type="GO" id="GO:0042802">
    <property type="term" value="F:identical protein binding"/>
    <property type="evidence" value="ECO:0007669"/>
    <property type="project" value="UniProtKB-ARBA"/>
</dbReference>
<dbReference type="GO" id="GO:0004715">
    <property type="term" value="F:non-membrane spanning protein tyrosine kinase activity"/>
    <property type="evidence" value="ECO:0007669"/>
    <property type="project" value="UniProtKB-EC"/>
</dbReference>
<keyword evidence="17" id="KW-0175">Coiled coil</keyword>
<feature type="transmembrane region" description="Helical" evidence="18">
    <location>
        <begin position="432"/>
        <end position="452"/>
    </location>
</feature>
<name>A0A926VI49_9CYAN</name>
<feature type="transmembrane region" description="Helical" evidence="18">
    <location>
        <begin position="23"/>
        <end position="43"/>
    </location>
</feature>
<dbReference type="CDD" id="cd05387">
    <property type="entry name" value="BY-kinase"/>
    <property type="match status" value="1"/>
</dbReference>
<evidence type="ECO:0000256" key="15">
    <source>
        <dbReference type="ARBA" id="ARBA00023137"/>
    </source>
</evidence>
<comment type="caution">
    <text evidence="22">The sequence shown here is derived from an EMBL/GenBank/DDBJ whole genome shotgun (WGS) entry which is preliminary data.</text>
</comment>
<evidence type="ECO:0000256" key="18">
    <source>
        <dbReference type="SAM" id="Phobius"/>
    </source>
</evidence>
<keyword evidence="8" id="KW-0808">Transferase</keyword>
<comment type="catalytic activity">
    <reaction evidence="16">
        <text>L-tyrosyl-[protein] + ATP = O-phospho-L-tyrosyl-[protein] + ADP + H(+)</text>
        <dbReference type="Rhea" id="RHEA:10596"/>
        <dbReference type="Rhea" id="RHEA-COMP:10136"/>
        <dbReference type="Rhea" id="RHEA-COMP:20101"/>
        <dbReference type="ChEBI" id="CHEBI:15378"/>
        <dbReference type="ChEBI" id="CHEBI:30616"/>
        <dbReference type="ChEBI" id="CHEBI:46858"/>
        <dbReference type="ChEBI" id="CHEBI:61978"/>
        <dbReference type="ChEBI" id="CHEBI:456216"/>
        <dbReference type="EC" id="2.7.10.2"/>
    </reaction>
</comment>
<dbReference type="InterPro" id="IPR005702">
    <property type="entry name" value="Wzc-like_C"/>
</dbReference>
<dbReference type="Pfam" id="PF13614">
    <property type="entry name" value="AAA_31"/>
    <property type="match status" value="1"/>
</dbReference>
<dbReference type="InterPro" id="IPR032807">
    <property type="entry name" value="GNVR"/>
</dbReference>
<dbReference type="RefSeq" id="WP_190468169.1">
    <property type="nucleotide sequence ID" value="NZ_JACJPW010000059.1"/>
</dbReference>